<evidence type="ECO:0000256" key="1">
    <source>
        <dbReference type="SAM" id="MobiDB-lite"/>
    </source>
</evidence>
<dbReference type="EMBL" id="FNOS01000002">
    <property type="protein sequence ID" value="SDX73579.1"/>
    <property type="molecule type" value="Genomic_DNA"/>
</dbReference>
<keyword evidence="4" id="KW-1185">Reference proteome</keyword>
<feature type="signal peptide" evidence="2">
    <location>
        <begin position="1"/>
        <end position="21"/>
    </location>
</feature>
<reference evidence="3 4" key="1">
    <citation type="submission" date="2016-10" db="EMBL/GenBank/DDBJ databases">
        <authorList>
            <person name="Varghese N."/>
            <person name="Submissions S."/>
        </authorList>
    </citation>
    <scope>NUCLEOTIDE SEQUENCE [LARGE SCALE GENOMIC DNA]</scope>
    <source>
        <strain evidence="3 4">DSM 20748</strain>
    </source>
</reference>
<dbReference type="PROSITE" id="PS51257">
    <property type="entry name" value="PROKAR_LIPOPROTEIN"/>
    <property type="match status" value="1"/>
</dbReference>
<evidence type="ECO:0000313" key="4">
    <source>
        <dbReference type="Proteomes" id="UP000198647"/>
    </source>
</evidence>
<feature type="chain" id="PRO_5045782323" evidence="2">
    <location>
        <begin position="22"/>
        <end position="153"/>
    </location>
</feature>
<feature type="region of interest" description="Disordered" evidence="1">
    <location>
        <begin position="23"/>
        <end position="112"/>
    </location>
</feature>
<sequence>MKNMIMYILLLLTMLFTLGCAEDEATSAPEKPEETEKVAADETTTEEEPETQEENKEMEDPAPSQETTEKEMTIESEKLEPKTQPSSNETDEDLFSGYERIDVDGGDQSGHRASSVVVDIGYGDREYWAFTNVIFRLEAFTLGIKRTTHIRHI</sequence>
<dbReference type="RefSeq" id="WP_093106337.1">
    <property type="nucleotide sequence ID" value="NZ_FNOS01000002.1"/>
</dbReference>
<organism evidence="3 4">
    <name type="scientific">Salimicrobium album</name>
    <dbReference type="NCBI Taxonomy" id="50717"/>
    <lineage>
        <taxon>Bacteria</taxon>
        <taxon>Bacillati</taxon>
        <taxon>Bacillota</taxon>
        <taxon>Bacilli</taxon>
        <taxon>Bacillales</taxon>
        <taxon>Bacillaceae</taxon>
        <taxon>Salimicrobium</taxon>
    </lineage>
</organism>
<feature type="compositionally biased region" description="Basic and acidic residues" evidence="1">
    <location>
        <begin position="67"/>
        <end position="81"/>
    </location>
</feature>
<accession>A0A1H3E6Q3</accession>
<proteinExistence type="predicted"/>
<feature type="compositionally biased region" description="Acidic residues" evidence="1">
    <location>
        <begin position="43"/>
        <end position="52"/>
    </location>
</feature>
<name>A0A1H3E6Q3_9BACI</name>
<evidence type="ECO:0000256" key="2">
    <source>
        <dbReference type="SAM" id="SignalP"/>
    </source>
</evidence>
<dbReference type="Proteomes" id="UP000198647">
    <property type="component" value="Unassembled WGS sequence"/>
</dbReference>
<protein>
    <submittedName>
        <fullName evidence="3">Uncharacterized protein</fullName>
    </submittedName>
</protein>
<gene>
    <name evidence="3" type="ORF">SAMN04488081_1245</name>
</gene>
<keyword evidence="2" id="KW-0732">Signal</keyword>
<evidence type="ECO:0000313" key="3">
    <source>
        <dbReference type="EMBL" id="SDX73579.1"/>
    </source>
</evidence>
<comment type="caution">
    <text evidence="3">The sequence shown here is derived from an EMBL/GenBank/DDBJ whole genome shotgun (WGS) entry which is preliminary data.</text>
</comment>
<feature type="compositionally biased region" description="Basic and acidic residues" evidence="1">
    <location>
        <begin position="30"/>
        <end position="40"/>
    </location>
</feature>